<keyword evidence="2" id="KW-1185">Reference proteome</keyword>
<dbReference type="Proteomes" id="UP000015106">
    <property type="component" value="Chromosome 3"/>
</dbReference>
<sequence>MLCSRLCSLSKRQILLNLQYNICFVLILIPRCSVHGFVLISEAIYLLYPKDGFYSIFCLLEKGRCHLDLTLSNLIFNLPLLFLSIFPKTVAFALENELTLFRRYASKKLEIEQLVPLLNFAQQSKLSNKSCVSRVKL</sequence>
<proteinExistence type="predicted"/>
<dbReference type="EnsemblPlants" id="TuG1812G0300000873.01.T01">
    <property type="protein sequence ID" value="TuG1812G0300000873.01.T01.cds286277"/>
    <property type="gene ID" value="TuG1812G0300000873.01"/>
</dbReference>
<organism evidence="1 2">
    <name type="scientific">Triticum urartu</name>
    <name type="common">Red wild einkorn</name>
    <name type="synonym">Crithodium urartu</name>
    <dbReference type="NCBI Taxonomy" id="4572"/>
    <lineage>
        <taxon>Eukaryota</taxon>
        <taxon>Viridiplantae</taxon>
        <taxon>Streptophyta</taxon>
        <taxon>Embryophyta</taxon>
        <taxon>Tracheophyta</taxon>
        <taxon>Spermatophyta</taxon>
        <taxon>Magnoliopsida</taxon>
        <taxon>Liliopsida</taxon>
        <taxon>Poales</taxon>
        <taxon>Poaceae</taxon>
        <taxon>BOP clade</taxon>
        <taxon>Pooideae</taxon>
        <taxon>Triticodae</taxon>
        <taxon>Triticeae</taxon>
        <taxon>Triticinae</taxon>
        <taxon>Triticum</taxon>
    </lineage>
</organism>
<reference evidence="1" key="3">
    <citation type="submission" date="2022-06" db="UniProtKB">
        <authorList>
            <consortium name="EnsemblPlants"/>
        </authorList>
    </citation>
    <scope>IDENTIFICATION</scope>
</reference>
<reference evidence="2" key="1">
    <citation type="journal article" date="2013" name="Nature">
        <title>Draft genome of the wheat A-genome progenitor Triticum urartu.</title>
        <authorList>
            <person name="Ling H.Q."/>
            <person name="Zhao S."/>
            <person name="Liu D."/>
            <person name="Wang J."/>
            <person name="Sun H."/>
            <person name="Zhang C."/>
            <person name="Fan H."/>
            <person name="Li D."/>
            <person name="Dong L."/>
            <person name="Tao Y."/>
            <person name="Gao C."/>
            <person name="Wu H."/>
            <person name="Li Y."/>
            <person name="Cui Y."/>
            <person name="Guo X."/>
            <person name="Zheng S."/>
            <person name="Wang B."/>
            <person name="Yu K."/>
            <person name="Liang Q."/>
            <person name="Yang W."/>
            <person name="Lou X."/>
            <person name="Chen J."/>
            <person name="Feng M."/>
            <person name="Jian J."/>
            <person name="Zhang X."/>
            <person name="Luo G."/>
            <person name="Jiang Y."/>
            <person name="Liu J."/>
            <person name="Wang Z."/>
            <person name="Sha Y."/>
            <person name="Zhang B."/>
            <person name="Wu H."/>
            <person name="Tang D."/>
            <person name="Shen Q."/>
            <person name="Xue P."/>
            <person name="Zou S."/>
            <person name="Wang X."/>
            <person name="Liu X."/>
            <person name="Wang F."/>
            <person name="Yang Y."/>
            <person name="An X."/>
            <person name="Dong Z."/>
            <person name="Zhang K."/>
            <person name="Zhang X."/>
            <person name="Luo M.C."/>
            <person name="Dvorak J."/>
            <person name="Tong Y."/>
            <person name="Wang J."/>
            <person name="Yang H."/>
            <person name="Li Z."/>
            <person name="Wang D."/>
            <person name="Zhang A."/>
            <person name="Wang J."/>
        </authorList>
    </citation>
    <scope>NUCLEOTIDE SEQUENCE</scope>
    <source>
        <strain evidence="2">cv. G1812</strain>
    </source>
</reference>
<protein>
    <submittedName>
        <fullName evidence="1">Uncharacterized protein</fullName>
    </submittedName>
</protein>
<reference evidence="1" key="2">
    <citation type="submission" date="2018-03" db="EMBL/GenBank/DDBJ databases">
        <title>The Triticum urartu genome reveals the dynamic nature of wheat genome evolution.</title>
        <authorList>
            <person name="Ling H."/>
            <person name="Ma B."/>
            <person name="Shi X."/>
            <person name="Liu H."/>
            <person name="Dong L."/>
            <person name="Sun H."/>
            <person name="Cao Y."/>
            <person name="Gao Q."/>
            <person name="Zheng S."/>
            <person name="Li Y."/>
            <person name="Yu Y."/>
            <person name="Du H."/>
            <person name="Qi M."/>
            <person name="Li Y."/>
            <person name="Yu H."/>
            <person name="Cui Y."/>
            <person name="Wang N."/>
            <person name="Chen C."/>
            <person name="Wu H."/>
            <person name="Zhao Y."/>
            <person name="Zhang J."/>
            <person name="Li Y."/>
            <person name="Zhou W."/>
            <person name="Zhang B."/>
            <person name="Hu W."/>
            <person name="Eijk M."/>
            <person name="Tang J."/>
            <person name="Witsenboer H."/>
            <person name="Zhao S."/>
            <person name="Li Z."/>
            <person name="Zhang A."/>
            <person name="Wang D."/>
            <person name="Liang C."/>
        </authorList>
    </citation>
    <scope>NUCLEOTIDE SEQUENCE [LARGE SCALE GENOMIC DNA]</scope>
    <source>
        <strain evidence="1">cv. G1812</strain>
    </source>
</reference>
<dbReference type="Gramene" id="TuG1812G0300000873.01.T01">
    <property type="protein sequence ID" value="TuG1812G0300000873.01.T01.cds286277"/>
    <property type="gene ID" value="TuG1812G0300000873.01"/>
</dbReference>
<dbReference type="AlphaFoldDB" id="A0A8R7TRE5"/>
<accession>A0A8R7TRE5</accession>
<name>A0A8R7TRE5_TRIUA</name>
<evidence type="ECO:0000313" key="2">
    <source>
        <dbReference type="Proteomes" id="UP000015106"/>
    </source>
</evidence>
<evidence type="ECO:0000313" key="1">
    <source>
        <dbReference type="EnsemblPlants" id="TuG1812G0300000873.01.T01.cds286277"/>
    </source>
</evidence>